<gene>
    <name evidence="1" type="ORF">HKB21_33635</name>
</gene>
<protein>
    <submittedName>
        <fullName evidence="1">Transposase</fullName>
    </submittedName>
</protein>
<dbReference type="EMBL" id="JABCLD010002546">
    <property type="protein sequence ID" value="NMU30555.1"/>
    <property type="molecule type" value="Genomic_DNA"/>
</dbReference>
<evidence type="ECO:0000313" key="1">
    <source>
        <dbReference type="EMBL" id="NMU30555.1"/>
    </source>
</evidence>
<feature type="non-terminal residue" evidence="1">
    <location>
        <position position="1"/>
    </location>
</feature>
<dbReference type="Proteomes" id="UP000555836">
    <property type="component" value="Unassembled WGS sequence"/>
</dbReference>
<dbReference type="GO" id="GO:0003676">
    <property type="term" value="F:nucleic acid binding"/>
    <property type="evidence" value="ECO:0007669"/>
    <property type="project" value="InterPro"/>
</dbReference>
<comment type="caution">
    <text evidence="1">The sequence shown here is derived from an EMBL/GenBank/DDBJ whole genome shotgun (WGS) entry which is preliminary data.</text>
</comment>
<accession>A0A7Y0SCQ2</accession>
<dbReference type="InterPro" id="IPR036397">
    <property type="entry name" value="RNaseH_sf"/>
</dbReference>
<evidence type="ECO:0000313" key="2">
    <source>
        <dbReference type="Proteomes" id="UP000555836"/>
    </source>
</evidence>
<dbReference type="Gene3D" id="3.30.420.10">
    <property type="entry name" value="Ribonuclease H-like superfamily/Ribonuclease H"/>
    <property type="match status" value="1"/>
</dbReference>
<proteinExistence type="predicted"/>
<sequence>QYVLGRPTIYVVVDRSSRMIVGLHVSLYHASWRAARQALANCFLPKSEYCRQFGIEIEDSEWPVAHIPQSLVCDNGEMIGLKPQQALTPMTQL</sequence>
<reference evidence="1 2" key="1">
    <citation type="submission" date="2020-04" db="EMBL/GenBank/DDBJ databases">
        <title>Whole-genome sequencing of Vibrio spp. from China reveals different genetic environments of blaCTX-M-14 among diverse lineages.</title>
        <authorList>
            <person name="Zheng Z."/>
            <person name="Ye L."/>
            <person name="Chen S."/>
        </authorList>
    </citation>
    <scope>NUCLEOTIDE SEQUENCE [LARGE SCALE GENOMIC DNA]</scope>
    <source>
        <strain evidence="1 2">Vb0574</strain>
    </source>
</reference>
<dbReference type="AlphaFoldDB" id="A0A7Y0SCQ2"/>
<organism evidence="1 2">
    <name type="scientific">Vibrio parahaemolyticus</name>
    <dbReference type="NCBI Taxonomy" id="670"/>
    <lineage>
        <taxon>Bacteria</taxon>
        <taxon>Pseudomonadati</taxon>
        <taxon>Pseudomonadota</taxon>
        <taxon>Gammaproteobacteria</taxon>
        <taxon>Vibrionales</taxon>
        <taxon>Vibrionaceae</taxon>
        <taxon>Vibrio</taxon>
    </lineage>
</organism>
<name>A0A7Y0SCQ2_VIBPH</name>
<feature type="non-terminal residue" evidence="1">
    <location>
        <position position="93"/>
    </location>
</feature>